<reference evidence="7" key="1">
    <citation type="journal article" date="2019" name="Int. J. Syst. Evol. Microbiol.">
        <title>The Global Catalogue of Microorganisms (GCM) 10K type strain sequencing project: providing services to taxonomists for standard genome sequencing and annotation.</title>
        <authorList>
            <consortium name="The Broad Institute Genomics Platform"/>
            <consortium name="The Broad Institute Genome Sequencing Center for Infectious Disease"/>
            <person name="Wu L."/>
            <person name="Ma J."/>
        </authorList>
    </citation>
    <scope>NUCLEOTIDE SEQUENCE [LARGE SCALE GENOMIC DNA]</scope>
    <source>
        <strain evidence="7">JCM 3369</strain>
    </source>
</reference>
<keyword evidence="7" id="KW-1185">Reference proteome</keyword>
<evidence type="ECO:0000259" key="5">
    <source>
        <dbReference type="PROSITE" id="PS50995"/>
    </source>
</evidence>
<evidence type="ECO:0000313" key="6">
    <source>
        <dbReference type="EMBL" id="MFC6879491.1"/>
    </source>
</evidence>
<organism evidence="6 7">
    <name type="scientific">Actinomadura yumaensis</name>
    <dbReference type="NCBI Taxonomy" id="111807"/>
    <lineage>
        <taxon>Bacteria</taxon>
        <taxon>Bacillati</taxon>
        <taxon>Actinomycetota</taxon>
        <taxon>Actinomycetes</taxon>
        <taxon>Streptosporangiales</taxon>
        <taxon>Thermomonosporaceae</taxon>
        <taxon>Actinomadura</taxon>
    </lineage>
</organism>
<dbReference type="Gene3D" id="1.10.10.10">
    <property type="entry name" value="Winged helix-like DNA-binding domain superfamily/Winged helix DNA-binding domain"/>
    <property type="match status" value="1"/>
</dbReference>
<evidence type="ECO:0000256" key="3">
    <source>
        <dbReference type="ARBA" id="ARBA00023163"/>
    </source>
</evidence>
<keyword evidence="1" id="KW-0805">Transcription regulation</keyword>
<proteinExistence type="predicted"/>
<sequence length="181" mass="20205">MKDSIDRHIAHWSRELADLDPDVEGAITRMQALVALLRRRRETALSARCLKGWEYDILWRLRSTGPPYRATPTWLARALNTHPATLTSRLDRLEESGHLARVHDPSDRRRLLVALTAEGHAAWEGAIGDQAAAEHALLAPLTGDEREQLAGLLRKVVTAYEADGPPLMPPVEPLMPPVERP</sequence>
<dbReference type="InterPro" id="IPR036390">
    <property type="entry name" value="WH_DNA-bd_sf"/>
</dbReference>
<feature type="domain" description="HTH marR-type" evidence="5">
    <location>
        <begin position="20"/>
        <end position="158"/>
    </location>
</feature>
<dbReference type="InterPro" id="IPR023187">
    <property type="entry name" value="Tscrpt_reg_MarR-type_CS"/>
</dbReference>
<dbReference type="Proteomes" id="UP001596380">
    <property type="component" value="Unassembled WGS sequence"/>
</dbReference>
<dbReference type="EMBL" id="JBHSXS010000002">
    <property type="protein sequence ID" value="MFC6879491.1"/>
    <property type="molecule type" value="Genomic_DNA"/>
</dbReference>
<keyword evidence="3" id="KW-0804">Transcription</keyword>
<feature type="compositionally biased region" description="Pro residues" evidence="4">
    <location>
        <begin position="166"/>
        <end position="181"/>
    </location>
</feature>
<dbReference type="PROSITE" id="PS01117">
    <property type="entry name" value="HTH_MARR_1"/>
    <property type="match status" value="1"/>
</dbReference>
<dbReference type="RefSeq" id="WP_206681398.1">
    <property type="nucleotide sequence ID" value="NZ_JBHSXE010000001.1"/>
</dbReference>
<dbReference type="InterPro" id="IPR036388">
    <property type="entry name" value="WH-like_DNA-bd_sf"/>
</dbReference>
<evidence type="ECO:0000313" key="7">
    <source>
        <dbReference type="Proteomes" id="UP001596380"/>
    </source>
</evidence>
<dbReference type="Pfam" id="PF01047">
    <property type="entry name" value="MarR"/>
    <property type="match status" value="1"/>
</dbReference>
<dbReference type="PANTHER" id="PTHR42756:SF1">
    <property type="entry name" value="TRANSCRIPTIONAL REPRESSOR OF EMRAB OPERON"/>
    <property type="match status" value="1"/>
</dbReference>
<evidence type="ECO:0000256" key="4">
    <source>
        <dbReference type="SAM" id="MobiDB-lite"/>
    </source>
</evidence>
<name>A0ABW2CF44_9ACTN</name>
<keyword evidence="2" id="KW-0238">DNA-binding</keyword>
<comment type="caution">
    <text evidence="6">The sequence shown here is derived from an EMBL/GenBank/DDBJ whole genome shotgun (WGS) entry which is preliminary data.</text>
</comment>
<accession>A0ABW2CF44</accession>
<dbReference type="PRINTS" id="PR00598">
    <property type="entry name" value="HTHMARR"/>
</dbReference>
<protein>
    <submittedName>
        <fullName evidence="6">MarR family winged helix-turn-helix transcriptional regulator</fullName>
    </submittedName>
</protein>
<dbReference type="PROSITE" id="PS50995">
    <property type="entry name" value="HTH_MARR_2"/>
    <property type="match status" value="1"/>
</dbReference>
<dbReference type="InterPro" id="IPR000835">
    <property type="entry name" value="HTH_MarR-typ"/>
</dbReference>
<feature type="region of interest" description="Disordered" evidence="4">
    <location>
        <begin position="162"/>
        <end position="181"/>
    </location>
</feature>
<gene>
    <name evidence="6" type="ORF">ACFQKB_06895</name>
</gene>
<evidence type="ECO:0000256" key="1">
    <source>
        <dbReference type="ARBA" id="ARBA00023015"/>
    </source>
</evidence>
<evidence type="ECO:0000256" key="2">
    <source>
        <dbReference type="ARBA" id="ARBA00023125"/>
    </source>
</evidence>
<dbReference type="PANTHER" id="PTHR42756">
    <property type="entry name" value="TRANSCRIPTIONAL REGULATOR, MARR"/>
    <property type="match status" value="1"/>
</dbReference>
<dbReference type="SUPFAM" id="SSF46785">
    <property type="entry name" value="Winged helix' DNA-binding domain"/>
    <property type="match status" value="1"/>
</dbReference>
<dbReference type="SMART" id="SM00347">
    <property type="entry name" value="HTH_MARR"/>
    <property type="match status" value="1"/>
</dbReference>